<accession>A0ABD6AQQ6</accession>
<reference evidence="6 7" key="1">
    <citation type="journal article" date="2019" name="Int. J. Syst. Evol. Microbiol.">
        <title>The Global Catalogue of Microorganisms (GCM) 10K type strain sequencing project: providing services to taxonomists for standard genome sequencing and annotation.</title>
        <authorList>
            <consortium name="The Broad Institute Genomics Platform"/>
            <consortium name="The Broad Institute Genome Sequencing Center for Infectious Disease"/>
            <person name="Wu L."/>
            <person name="Ma J."/>
        </authorList>
    </citation>
    <scope>NUCLEOTIDE SEQUENCE [LARGE SCALE GENOMIC DNA]</scope>
    <source>
        <strain evidence="6 7">CGMCC 1.12563</strain>
    </source>
</reference>
<sequence>MTIDCEWKVISDVLDPLGDGTKPIVIIVSLIILNMACVVMPRKETGESARRDIISRRRLLASGATTVAVGLAGCSEDSNPGDSNESNGDGTGNGDGNGGGGGGGGGGTSGPIVDEAFTTFSNADPGNSHYNFYNPAKYAGALNNLIHNQLWRYNGKTGEWHDRIGQELSSDGKSASFTVNSDYKWRDGKSVTATDIEKQLTLEQYIDYPIWSFIDEVNAPDDQTIELTLKDSYDIGVLHEIVNRFIVVKRGSEYDNWLTKFEDAGGKSGREQVKKDFQTWTYAKDSNDPVSNGPYKVGQAGSGRFMLERNENFPYKTNIPNYELRHTTSDQQIWQLATSDKLDGAGIFAAPSDIQNEFPSHLKQLTLPAFSIYSPMWQYDSPIWGKREARQAFAFLIDRKLVDQNINPRHETLDRVTGYTKSIADQVLDDGFLGKLTNYGVESKPEKAAEKFREAGFSKDGGQWMTEDGNKVKLQWMGPSFPGSIGFAETLGQVLPDFGIEFEKVILAAPQWISRRQKGNFDLTFNNLGGGPHPYFFANTTLQSTRSAFGNPPRETVELPPVGKPDGQPQEMDLTQIVQDITTATDEQALSEAAKKYSWYFNQELPDNPLTESAYPTYVSTDAWQIPSVDDDIMFIRSPYQQLLRETDGDSDQALIQGKPK</sequence>
<organism evidence="6 7">
    <name type="scientific">Halomarina rubra</name>
    <dbReference type="NCBI Taxonomy" id="2071873"/>
    <lineage>
        <taxon>Archaea</taxon>
        <taxon>Methanobacteriati</taxon>
        <taxon>Methanobacteriota</taxon>
        <taxon>Stenosarchaea group</taxon>
        <taxon>Halobacteria</taxon>
        <taxon>Halobacteriales</taxon>
        <taxon>Natronomonadaceae</taxon>
        <taxon>Halomarina</taxon>
    </lineage>
</organism>
<dbReference type="PANTHER" id="PTHR30290:SF9">
    <property type="entry name" value="OLIGOPEPTIDE-BINDING PROTEIN APPA"/>
    <property type="match status" value="1"/>
</dbReference>
<evidence type="ECO:0000256" key="2">
    <source>
        <dbReference type="ARBA" id="ARBA00022448"/>
    </source>
</evidence>
<evidence type="ECO:0000256" key="4">
    <source>
        <dbReference type="SAM" id="MobiDB-lite"/>
    </source>
</evidence>
<feature type="region of interest" description="Disordered" evidence="4">
    <location>
        <begin position="72"/>
        <end position="115"/>
    </location>
</feature>
<dbReference type="PANTHER" id="PTHR30290">
    <property type="entry name" value="PERIPLASMIC BINDING COMPONENT OF ABC TRANSPORTER"/>
    <property type="match status" value="1"/>
</dbReference>
<evidence type="ECO:0000259" key="5">
    <source>
        <dbReference type="Pfam" id="PF00496"/>
    </source>
</evidence>
<gene>
    <name evidence="6" type="ORF">ACFSBT_01320</name>
</gene>
<evidence type="ECO:0000313" key="7">
    <source>
        <dbReference type="Proteomes" id="UP001597187"/>
    </source>
</evidence>
<dbReference type="SUPFAM" id="SSF53850">
    <property type="entry name" value="Periplasmic binding protein-like II"/>
    <property type="match status" value="1"/>
</dbReference>
<dbReference type="RefSeq" id="WP_250871900.1">
    <property type="nucleotide sequence ID" value="NZ_JALXFV010000002.1"/>
</dbReference>
<dbReference type="AlphaFoldDB" id="A0ABD6AQQ6"/>
<dbReference type="Proteomes" id="UP001597187">
    <property type="component" value="Unassembled WGS sequence"/>
</dbReference>
<comment type="similarity">
    <text evidence="1">Belongs to the bacterial solute-binding protein 5 family.</text>
</comment>
<dbReference type="InterPro" id="IPR000914">
    <property type="entry name" value="SBP_5_dom"/>
</dbReference>
<dbReference type="EMBL" id="JBHUDC010000002">
    <property type="protein sequence ID" value="MFD1511917.1"/>
    <property type="molecule type" value="Genomic_DNA"/>
</dbReference>
<evidence type="ECO:0000256" key="3">
    <source>
        <dbReference type="ARBA" id="ARBA00022729"/>
    </source>
</evidence>
<keyword evidence="2" id="KW-0813">Transport</keyword>
<evidence type="ECO:0000256" key="1">
    <source>
        <dbReference type="ARBA" id="ARBA00005695"/>
    </source>
</evidence>
<evidence type="ECO:0000313" key="6">
    <source>
        <dbReference type="EMBL" id="MFD1511917.1"/>
    </source>
</evidence>
<proteinExistence type="inferred from homology"/>
<feature type="domain" description="Solute-binding protein family 5" evidence="5">
    <location>
        <begin position="167"/>
        <end position="547"/>
    </location>
</feature>
<dbReference type="Gene3D" id="3.10.105.10">
    <property type="entry name" value="Dipeptide-binding Protein, Domain 3"/>
    <property type="match status" value="1"/>
</dbReference>
<keyword evidence="7" id="KW-1185">Reference proteome</keyword>
<comment type="caution">
    <text evidence="6">The sequence shown here is derived from an EMBL/GenBank/DDBJ whole genome shotgun (WGS) entry which is preliminary data.</text>
</comment>
<protein>
    <submittedName>
        <fullName evidence="6">ABC transporter substrate-binding protein</fullName>
    </submittedName>
</protein>
<keyword evidence="3" id="KW-0732">Signal</keyword>
<dbReference type="Gene3D" id="3.40.190.10">
    <property type="entry name" value="Periplasmic binding protein-like II"/>
    <property type="match status" value="1"/>
</dbReference>
<dbReference type="Pfam" id="PF00496">
    <property type="entry name" value="SBP_bac_5"/>
    <property type="match status" value="1"/>
</dbReference>
<feature type="compositionally biased region" description="Gly residues" evidence="4">
    <location>
        <begin position="89"/>
        <end position="109"/>
    </location>
</feature>
<name>A0ABD6AQQ6_9EURY</name>
<dbReference type="InterPro" id="IPR039424">
    <property type="entry name" value="SBP_5"/>
</dbReference>